<evidence type="ECO:0000256" key="9">
    <source>
        <dbReference type="ARBA" id="ARBA00023004"/>
    </source>
</evidence>
<dbReference type="Gene3D" id="2.20.25.90">
    <property type="entry name" value="ADC-like domains"/>
    <property type="match status" value="1"/>
</dbReference>
<dbReference type="InterPro" id="IPR009010">
    <property type="entry name" value="Asp_de-COase-like_dom_sf"/>
</dbReference>
<evidence type="ECO:0000256" key="8">
    <source>
        <dbReference type="ARBA" id="ARBA00023002"/>
    </source>
</evidence>
<dbReference type="PROSITE" id="PS00490">
    <property type="entry name" value="MOLYBDOPTERIN_PROK_2"/>
    <property type="match status" value="1"/>
</dbReference>
<evidence type="ECO:0000256" key="1">
    <source>
        <dbReference type="ARBA" id="ARBA00001942"/>
    </source>
</evidence>
<comment type="cofactor">
    <cofactor evidence="1">
        <name>Mo-bis(molybdopterin guanine dinucleotide)</name>
        <dbReference type="ChEBI" id="CHEBI:60539"/>
    </cofactor>
</comment>
<gene>
    <name evidence="13" type="primary">psrA</name>
    <name evidence="13" type="ORF">SPACI_037480</name>
</gene>
<evidence type="ECO:0000256" key="7">
    <source>
        <dbReference type="ARBA" id="ARBA00022729"/>
    </source>
</evidence>
<feature type="chain" id="PRO_5045074039" evidence="11">
    <location>
        <begin position="23"/>
        <end position="766"/>
    </location>
</feature>
<keyword evidence="14" id="KW-1185">Reference proteome</keyword>
<dbReference type="InterPro" id="IPR019546">
    <property type="entry name" value="TAT_signal_bac_arc"/>
</dbReference>
<dbReference type="NCBIfam" id="TIGR01409">
    <property type="entry name" value="TAT_signal_seq"/>
    <property type="match status" value="1"/>
</dbReference>
<dbReference type="RefSeq" id="WP_093795710.1">
    <property type="nucleotide sequence ID" value="NZ_CP155571.1"/>
</dbReference>
<organism evidence="13 14">
    <name type="scientific">Sporomusa acidovorans (strain ATCC 49682 / DSM 3132 / Mol)</name>
    <dbReference type="NCBI Taxonomy" id="1123286"/>
    <lineage>
        <taxon>Bacteria</taxon>
        <taxon>Bacillati</taxon>
        <taxon>Bacillota</taxon>
        <taxon>Negativicutes</taxon>
        <taxon>Selenomonadales</taxon>
        <taxon>Sporomusaceae</taxon>
        <taxon>Sporomusa</taxon>
    </lineage>
</organism>
<dbReference type="Pfam" id="PF04879">
    <property type="entry name" value="Molybdop_Fe4S4"/>
    <property type="match status" value="1"/>
</dbReference>
<evidence type="ECO:0000256" key="5">
    <source>
        <dbReference type="ARBA" id="ARBA00022505"/>
    </source>
</evidence>
<dbReference type="InterPro" id="IPR027467">
    <property type="entry name" value="MopterinOxRdtase_cofactor_BS"/>
</dbReference>
<dbReference type="PANTHER" id="PTHR43742:SF9">
    <property type="entry name" value="TETRATHIONATE REDUCTASE SUBUNIT A"/>
    <property type="match status" value="1"/>
</dbReference>
<feature type="signal peptide" evidence="11">
    <location>
        <begin position="1"/>
        <end position="22"/>
    </location>
</feature>
<comment type="cofactor">
    <cofactor evidence="2">
        <name>[4Fe-4S] cluster</name>
        <dbReference type="ChEBI" id="CHEBI:49883"/>
    </cofactor>
</comment>
<keyword evidence="5" id="KW-0500">Molybdenum</keyword>
<dbReference type="NCBIfam" id="NF012032">
    <property type="entry name" value="PRK15488.1"/>
    <property type="match status" value="1"/>
</dbReference>
<evidence type="ECO:0000256" key="10">
    <source>
        <dbReference type="ARBA" id="ARBA00023014"/>
    </source>
</evidence>
<keyword evidence="10" id="KW-0411">Iron-sulfur</keyword>
<dbReference type="InterPro" id="IPR050612">
    <property type="entry name" value="Prok_Mopterin_Oxidored"/>
</dbReference>
<dbReference type="PROSITE" id="PS00551">
    <property type="entry name" value="MOLYBDOPTERIN_PROK_1"/>
    <property type="match status" value="1"/>
</dbReference>
<dbReference type="SMART" id="SM00926">
    <property type="entry name" value="Molybdop_Fe4S4"/>
    <property type="match status" value="1"/>
</dbReference>
<dbReference type="PANTHER" id="PTHR43742">
    <property type="entry name" value="TRIMETHYLAMINE-N-OXIDE REDUCTASE"/>
    <property type="match status" value="1"/>
</dbReference>
<dbReference type="InterPro" id="IPR006657">
    <property type="entry name" value="MoPterin_dinucl-bd_dom"/>
</dbReference>
<evidence type="ECO:0000313" key="13">
    <source>
        <dbReference type="EMBL" id="XFO73641.1"/>
    </source>
</evidence>
<reference evidence="13" key="1">
    <citation type="submission" date="2024-05" db="EMBL/GenBank/DDBJ databases">
        <title>Isolation and characterization of Sporomusa carbonis sp. nov., a carboxydotrophic hydrogenogen in the genus of Sporomusa isolated from a charcoal burning pile.</title>
        <authorList>
            <person name="Boeer T."/>
            <person name="Rosenbaum F."/>
            <person name="Eysell L."/>
            <person name="Mueller V."/>
            <person name="Daniel R."/>
            <person name="Poehlein A."/>
        </authorList>
    </citation>
    <scope>NUCLEOTIDE SEQUENCE [LARGE SCALE GENOMIC DNA]</scope>
    <source>
        <strain evidence="13">DSM 3132</strain>
    </source>
</reference>
<dbReference type="SUPFAM" id="SSF53706">
    <property type="entry name" value="Formate dehydrogenase/DMSO reductase, domains 1-3"/>
    <property type="match status" value="1"/>
</dbReference>
<evidence type="ECO:0000256" key="6">
    <source>
        <dbReference type="ARBA" id="ARBA00022723"/>
    </source>
</evidence>
<accession>A0ABZ3J693</accession>
<keyword evidence="7 11" id="KW-0732">Signal</keyword>
<dbReference type="Gene3D" id="2.40.40.20">
    <property type="match status" value="1"/>
</dbReference>
<dbReference type="SUPFAM" id="SSF50692">
    <property type="entry name" value="ADC-like"/>
    <property type="match status" value="1"/>
</dbReference>
<dbReference type="PROSITE" id="PS51669">
    <property type="entry name" value="4FE4S_MOW_BIS_MGD"/>
    <property type="match status" value="1"/>
</dbReference>
<dbReference type="InterPro" id="IPR006311">
    <property type="entry name" value="TAT_signal"/>
</dbReference>
<dbReference type="Proteomes" id="UP000216052">
    <property type="component" value="Chromosome"/>
</dbReference>
<dbReference type="CDD" id="cd02778">
    <property type="entry name" value="MopB_CT_Thiosulfate-R-like"/>
    <property type="match status" value="1"/>
</dbReference>
<keyword evidence="9" id="KW-0408">Iron</keyword>
<dbReference type="InterPro" id="IPR006656">
    <property type="entry name" value="Mopterin_OxRdtase"/>
</dbReference>
<dbReference type="InterPro" id="IPR006963">
    <property type="entry name" value="Mopterin_OxRdtase_4Fe-4S_dom"/>
</dbReference>
<evidence type="ECO:0000256" key="11">
    <source>
        <dbReference type="SAM" id="SignalP"/>
    </source>
</evidence>
<dbReference type="Gene3D" id="3.40.228.10">
    <property type="entry name" value="Dimethylsulfoxide Reductase, domain 2"/>
    <property type="match status" value="1"/>
</dbReference>
<evidence type="ECO:0000259" key="12">
    <source>
        <dbReference type="PROSITE" id="PS51669"/>
    </source>
</evidence>
<dbReference type="CDD" id="cd02755">
    <property type="entry name" value="MopB_Thiosulfate-R-like"/>
    <property type="match status" value="1"/>
</dbReference>
<feature type="domain" description="4Fe-4S Mo/W bis-MGD-type" evidence="12">
    <location>
        <begin position="43"/>
        <end position="99"/>
    </location>
</feature>
<name>A0ABZ3J693_SPOA4</name>
<protein>
    <submittedName>
        <fullName evidence="13">Polysulfide reductase chain A</fullName>
    </submittedName>
</protein>
<dbReference type="EMBL" id="CP155571">
    <property type="protein sequence ID" value="XFO73641.1"/>
    <property type="molecule type" value="Genomic_DNA"/>
</dbReference>
<evidence type="ECO:0000256" key="4">
    <source>
        <dbReference type="ARBA" id="ARBA00022485"/>
    </source>
</evidence>
<evidence type="ECO:0000256" key="3">
    <source>
        <dbReference type="ARBA" id="ARBA00010312"/>
    </source>
</evidence>
<keyword evidence="4" id="KW-0004">4Fe-4S</keyword>
<sequence length="766" mass="83728">MGRKFTRRTFLKLSGATAAAFAVSGSVSRLVSEASTESQAGSSELVRSFCEMCTSRCPIQAKVENGKLTYIAGNPDWAATGGTVCARGGAAVSQLYDPERVKKPLIRSGERGEGKWKEVSWDEAYAYIAEKMQDIKNKYGAESMAFAARGGTHKAYMDTLAKAYGSPNTFTHESTCPIARTVAKEATFGTGALSLDYGNAKYILSLGRSFFEGINVSQVRGVAKAMANGGKLVSVDPRFSVTAAKADEWYAIKPGTDLALVLALIHVLIRDNLYDQEFVEKYTEGFAAVRDSVAAATPAWAAQETGIAEKDIEHIAKDMAAAKPRAMIDWGWRTAFSPEEFELRRASIIVTLLLGSFEVPGGMYFDKSASLINGLAGKNVVPVLGAPKLPPYPKPSRPRVDGAQVKGQPHYMVPASDGVVQAIPEAVLTGQPYPIKGWFVLRYNPVISQSNTNRVIEALKKLDLLVVCDIYLSDTAWFADVVLPESSFLERDEGFNNAGGSTPAYTLRQQVVNPVYDTKPHWQIFKDLGERLGLGQYFPWRDIEEMRAIQLGGRQDLLKTAKEKGFVNFGLKPLFLRDKNSVAQFVAKYPEAMSKVNEQGIIDGPLVNLKTPSKKMELFSHEAEELFGRGVPVYRPVKLKEDNELYFIQGKAAIHTNAHTHDVPWLHALMPLNRLWIHPDTAKQMNLQAGDAVEVTAQSGKQPATVLISKGIRPDTVFTYFGFGRLSPGLKRAYKQGTNANMLLPTGMAPVCGAALHTAGVAIRKI</sequence>
<dbReference type="Pfam" id="PF01568">
    <property type="entry name" value="Molydop_binding"/>
    <property type="match status" value="1"/>
</dbReference>
<proteinExistence type="inferred from homology"/>
<dbReference type="PROSITE" id="PS51318">
    <property type="entry name" value="TAT"/>
    <property type="match status" value="1"/>
</dbReference>
<evidence type="ECO:0000256" key="2">
    <source>
        <dbReference type="ARBA" id="ARBA00001966"/>
    </source>
</evidence>
<dbReference type="Gene3D" id="3.40.50.740">
    <property type="match status" value="1"/>
</dbReference>
<evidence type="ECO:0000313" key="14">
    <source>
        <dbReference type="Proteomes" id="UP000216052"/>
    </source>
</evidence>
<dbReference type="Pfam" id="PF00384">
    <property type="entry name" value="Molybdopterin"/>
    <property type="match status" value="1"/>
</dbReference>
<keyword evidence="8" id="KW-0560">Oxidoreductase</keyword>
<comment type="similarity">
    <text evidence="3">Belongs to the prokaryotic molybdopterin-containing oxidoreductase family.</text>
</comment>
<dbReference type="InterPro" id="IPR006655">
    <property type="entry name" value="Mopterin_OxRdtase_prok_CS"/>
</dbReference>
<keyword evidence="6" id="KW-0479">Metal-binding</keyword>